<dbReference type="EMBL" id="CP097507">
    <property type="protein sequence ID" value="URE00147.1"/>
    <property type="molecule type" value="Genomic_DNA"/>
</dbReference>
<sequence>MRVVLNKCNLIIANYKGNVRLGDTFFTSYGSYLAEEGDKELALCMREEDMGRFAVDMHCSMLHAIRDKLVASVHGLVAAEDADIDQLGHSKESAEVQHRQGKDEHIEALAALQASGGRVAEDEREVECSVVQVAQWKGMAANRPAPAAPQVHGGRMAEDEREVECSVVQSSDGRVAQWKGMAANRPAPAAPQVHGGRMAEDEREVECSVVQSSDGRVAQWKGMAANILAPAAPQGHGGRMAEDEREVECPVVQSSDGRVAQWKGTAANILAPAAPQVYADKLVEDEEVQSQRRLPVTELLDSNMGLLVMNLLQLGPDNVVDHISVLGQSLCAAVRDKALD</sequence>
<protein>
    <submittedName>
        <fullName evidence="1">Uncharacterized protein</fullName>
    </submittedName>
</protein>
<gene>
    <name evidence="1" type="ORF">MUK42_36756</name>
</gene>
<evidence type="ECO:0000313" key="1">
    <source>
        <dbReference type="EMBL" id="URE00147.1"/>
    </source>
</evidence>
<evidence type="ECO:0000313" key="2">
    <source>
        <dbReference type="Proteomes" id="UP001055439"/>
    </source>
</evidence>
<keyword evidence="2" id="KW-1185">Reference proteome</keyword>
<dbReference type="Proteomes" id="UP001055439">
    <property type="component" value="Chromosome 5"/>
</dbReference>
<accession>A0A9E7FTN6</accession>
<dbReference type="AlphaFoldDB" id="A0A9E7FTN6"/>
<organism evidence="1 2">
    <name type="scientific">Musa troglodytarum</name>
    <name type="common">fe'i banana</name>
    <dbReference type="NCBI Taxonomy" id="320322"/>
    <lineage>
        <taxon>Eukaryota</taxon>
        <taxon>Viridiplantae</taxon>
        <taxon>Streptophyta</taxon>
        <taxon>Embryophyta</taxon>
        <taxon>Tracheophyta</taxon>
        <taxon>Spermatophyta</taxon>
        <taxon>Magnoliopsida</taxon>
        <taxon>Liliopsida</taxon>
        <taxon>Zingiberales</taxon>
        <taxon>Musaceae</taxon>
        <taxon>Musa</taxon>
    </lineage>
</organism>
<reference evidence="1" key="1">
    <citation type="submission" date="2022-05" db="EMBL/GenBank/DDBJ databases">
        <title>The Musa troglodytarum L. genome provides insights into the mechanism of non-climacteric behaviour and enrichment of carotenoids.</title>
        <authorList>
            <person name="Wang J."/>
        </authorList>
    </citation>
    <scope>NUCLEOTIDE SEQUENCE</scope>
    <source>
        <tissue evidence="1">Leaf</tissue>
    </source>
</reference>
<proteinExistence type="predicted"/>
<name>A0A9E7FTN6_9LILI</name>